<dbReference type="EMBL" id="JBHFEH010000001">
    <property type="protein sequence ID" value="KAL2058817.1"/>
    <property type="molecule type" value="Genomic_DNA"/>
</dbReference>
<sequence>MCKTKFSRHPKCKHWLVEITDPCAEDRNFGNCPKFHDGTALNPVKHPRTKAEEGQCPKCDEGGEYAGDKIRMVKGVQTGYRFGLGPSESDCGIDLLRPKGLYRTRKKKEVEYGACTVM</sequence>
<protein>
    <submittedName>
        <fullName evidence="1">Uncharacterized protein</fullName>
    </submittedName>
</protein>
<evidence type="ECO:0000313" key="1">
    <source>
        <dbReference type="EMBL" id="KAL2058817.1"/>
    </source>
</evidence>
<name>A0ABR4BN75_9LECA</name>
<evidence type="ECO:0000313" key="2">
    <source>
        <dbReference type="Proteomes" id="UP001590951"/>
    </source>
</evidence>
<organism evidence="1 2">
    <name type="scientific">Lepraria finkii</name>
    <dbReference type="NCBI Taxonomy" id="1340010"/>
    <lineage>
        <taxon>Eukaryota</taxon>
        <taxon>Fungi</taxon>
        <taxon>Dikarya</taxon>
        <taxon>Ascomycota</taxon>
        <taxon>Pezizomycotina</taxon>
        <taxon>Lecanoromycetes</taxon>
        <taxon>OSLEUM clade</taxon>
        <taxon>Lecanoromycetidae</taxon>
        <taxon>Lecanorales</taxon>
        <taxon>Lecanorineae</taxon>
        <taxon>Stereocaulaceae</taxon>
        <taxon>Lepraria</taxon>
    </lineage>
</organism>
<accession>A0ABR4BN75</accession>
<comment type="caution">
    <text evidence="1">The sequence shown here is derived from an EMBL/GenBank/DDBJ whole genome shotgun (WGS) entry which is preliminary data.</text>
</comment>
<dbReference type="Proteomes" id="UP001590951">
    <property type="component" value="Unassembled WGS sequence"/>
</dbReference>
<reference evidence="1 2" key="1">
    <citation type="submission" date="2024-09" db="EMBL/GenBank/DDBJ databases">
        <title>Rethinking Asexuality: The Enigmatic Case of Functional Sexual Genes in Lepraria (Stereocaulaceae).</title>
        <authorList>
            <person name="Doellman M."/>
            <person name="Sun Y."/>
            <person name="Barcenas-Pena A."/>
            <person name="Lumbsch H.T."/>
            <person name="Grewe F."/>
        </authorList>
    </citation>
    <scope>NUCLEOTIDE SEQUENCE [LARGE SCALE GENOMIC DNA]</scope>
    <source>
        <strain evidence="1 2">Grewe 0041</strain>
    </source>
</reference>
<keyword evidence="2" id="KW-1185">Reference proteome</keyword>
<proteinExistence type="predicted"/>
<gene>
    <name evidence="1" type="ORF">ABVK25_000108</name>
</gene>